<comment type="caution">
    <text evidence="1">The sequence shown here is derived from an EMBL/GenBank/DDBJ whole genome shotgun (WGS) entry which is preliminary data.</text>
</comment>
<proteinExistence type="predicted"/>
<evidence type="ECO:0000313" key="1">
    <source>
        <dbReference type="EMBL" id="KAI3821582.1"/>
    </source>
</evidence>
<evidence type="ECO:0000313" key="2">
    <source>
        <dbReference type="Proteomes" id="UP001056120"/>
    </source>
</evidence>
<dbReference type="Proteomes" id="UP001056120">
    <property type="component" value="Linkage Group LG03"/>
</dbReference>
<protein>
    <submittedName>
        <fullName evidence="1">Uncharacterized protein</fullName>
    </submittedName>
</protein>
<reference evidence="1 2" key="2">
    <citation type="journal article" date="2022" name="Mol. Ecol. Resour.">
        <title>The genomes of chicory, endive, great burdock and yacon provide insights into Asteraceae paleo-polyploidization history and plant inulin production.</title>
        <authorList>
            <person name="Fan W."/>
            <person name="Wang S."/>
            <person name="Wang H."/>
            <person name="Wang A."/>
            <person name="Jiang F."/>
            <person name="Liu H."/>
            <person name="Zhao H."/>
            <person name="Xu D."/>
            <person name="Zhang Y."/>
        </authorList>
    </citation>
    <scope>NUCLEOTIDE SEQUENCE [LARGE SCALE GENOMIC DNA]</scope>
    <source>
        <strain evidence="2">cv. Yunnan</strain>
        <tissue evidence="1">Leaves</tissue>
    </source>
</reference>
<keyword evidence="2" id="KW-1185">Reference proteome</keyword>
<reference evidence="2" key="1">
    <citation type="journal article" date="2022" name="Mol. Ecol. Resour.">
        <title>The genomes of chicory, endive, great burdock and yacon provide insights into Asteraceae palaeo-polyploidization history and plant inulin production.</title>
        <authorList>
            <person name="Fan W."/>
            <person name="Wang S."/>
            <person name="Wang H."/>
            <person name="Wang A."/>
            <person name="Jiang F."/>
            <person name="Liu H."/>
            <person name="Zhao H."/>
            <person name="Xu D."/>
            <person name="Zhang Y."/>
        </authorList>
    </citation>
    <scope>NUCLEOTIDE SEQUENCE [LARGE SCALE GENOMIC DNA]</scope>
    <source>
        <strain evidence="2">cv. Yunnan</strain>
    </source>
</reference>
<accession>A0ACB9JN67</accession>
<dbReference type="EMBL" id="CM042020">
    <property type="protein sequence ID" value="KAI3821582.1"/>
    <property type="molecule type" value="Genomic_DNA"/>
</dbReference>
<name>A0ACB9JN67_9ASTR</name>
<organism evidence="1 2">
    <name type="scientific">Smallanthus sonchifolius</name>
    <dbReference type="NCBI Taxonomy" id="185202"/>
    <lineage>
        <taxon>Eukaryota</taxon>
        <taxon>Viridiplantae</taxon>
        <taxon>Streptophyta</taxon>
        <taxon>Embryophyta</taxon>
        <taxon>Tracheophyta</taxon>
        <taxon>Spermatophyta</taxon>
        <taxon>Magnoliopsida</taxon>
        <taxon>eudicotyledons</taxon>
        <taxon>Gunneridae</taxon>
        <taxon>Pentapetalae</taxon>
        <taxon>asterids</taxon>
        <taxon>campanulids</taxon>
        <taxon>Asterales</taxon>
        <taxon>Asteraceae</taxon>
        <taxon>Asteroideae</taxon>
        <taxon>Heliantheae alliance</taxon>
        <taxon>Millerieae</taxon>
        <taxon>Smallanthus</taxon>
    </lineage>
</organism>
<sequence>MVKRTIGNVKKAFFVGSSSLSPQEATVAKAASSDKTIARIAMRVSGADPSETGKGGESILGKPFKDDANSKLLHYGRGVVSTAKISRRYKYVLPSNFTPTFFIEQFGHEKLPYSSNSIKVLDKDLTVFGFFIALGRRTQDISICK</sequence>
<gene>
    <name evidence="1" type="ORF">L1987_09150</name>
</gene>